<dbReference type="Proteomes" id="UP000199666">
    <property type="component" value="Unassembled WGS sequence"/>
</dbReference>
<dbReference type="EMBL" id="FOPP01000003">
    <property type="protein sequence ID" value="SFG87825.1"/>
    <property type="molecule type" value="Genomic_DNA"/>
</dbReference>
<feature type="chain" id="PRO_5011469905" evidence="1">
    <location>
        <begin position="20"/>
        <end position="148"/>
    </location>
</feature>
<keyword evidence="1" id="KW-0732">Signal</keyword>
<evidence type="ECO:0000256" key="1">
    <source>
        <dbReference type="SAM" id="SignalP"/>
    </source>
</evidence>
<feature type="domain" description="Thiol:disulfide interchange protein DsbD N-terminal" evidence="2">
    <location>
        <begin position="35"/>
        <end position="142"/>
    </location>
</feature>
<sequence>MKRIFITLIGLLFFGVASAQLQKPVTWSYAAKRVNTKEAIVYFKATIDKSWHIYSTMQPEGGPMKTSFSFEPSKDFMLLGKVTEPKPVRKFEKVFDMDVLYFSNSVVFSQRVKVIGKNAVVKGELEFMVCTNSECLPPEEISFSIPIK</sequence>
<dbReference type="STRING" id="414048.SAMN04489864_1033"/>
<feature type="signal peptide" evidence="1">
    <location>
        <begin position="1"/>
        <end position="19"/>
    </location>
</feature>
<dbReference type="InterPro" id="IPR028250">
    <property type="entry name" value="DsbDN"/>
</dbReference>
<evidence type="ECO:0000313" key="4">
    <source>
        <dbReference type="Proteomes" id="UP000199666"/>
    </source>
</evidence>
<evidence type="ECO:0000259" key="2">
    <source>
        <dbReference type="Pfam" id="PF11412"/>
    </source>
</evidence>
<accession>A0A1I2VEQ1</accession>
<dbReference type="Gene3D" id="2.60.40.1250">
    <property type="entry name" value="Thiol:disulfide interchange protein DsbD, N-terminal domain"/>
    <property type="match status" value="1"/>
</dbReference>
<dbReference type="AlphaFoldDB" id="A0A1I2VEQ1"/>
<organism evidence="3 4">
    <name type="scientific">Pedobacter insulae</name>
    <dbReference type="NCBI Taxonomy" id="414048"/>
    <lineage>
        <taxon>Bacteria</taxon>
        <taxon>Pseudomonadati</taxon>
        <taxon>Bacteroidota</taxon>
        <taxon>Sphingobacteriia</taxon>
        <taxon>Sphingobacteriales</taxon>
        <taxon>Sphingobacteriaceae</taxon>
        <taxon>Pedobacter</taxon>
    </lineage>
</organism>
<evidence type="ECO:0000313" key="3">
    <source>
        <dbReference type="EMBL" id="SFG87825.1"/>
    </source>
</evidence>
<reference evidence="3 4" key="1">
    <citation type="submission" date="2016-10" db="EMBL/GenBank/DDBJ databases">
        <authorList>
            <person name="de Groot N.N."/>
        </authorList>
    </citation>
    <scope>NUCLEOTIDE SEQUENCE [LARGE SCALE GENOMIC DNA]</scope>
    <source>
        <strain evidence="3 4">DSM 18684</strain>
    </source>
</reference>
<protein>
    <submittedName>
        <fullName evidence="3">Disulphide bond corrector protein DsbC</fullName>
    </submittedName>
</protein>
<dbReference type="InterPro" id="IPR036929">
    <property type="entry name" value="DsbDN_sf"/>
</dbReference>
<proteinExistence type="predicted"/>
<dbReference type="RefSeq" id="WP_090992537.1">
    <property type="nucleotide sequence ID" value="NZ_FOPP01000003.1"/>
</dbReference>
<keyword evidence="4" id="KW-1185">Reference proteome</keyword>
<gene>
    <name evidence="3" type="ORF">SAMN04489864_1033</name>
</gene>
<dbReference type="Pfam" id="PF11412">
    <property type="entry name" value="DsbD_N"/>
    <property type="match status" value="1"/>
</dbReference>
<dbReference type="OrthoDB" id="767251at2"/>
<name>A0A1I2VEQ1_9SPHI</name>